<feature type="chain" id="PRO_5039182193" description="Acyl carrier protein" evidence="1">
    <location>
        <begin position="31"/>
        <end position="287"/>
    </location>
</feature>
<dbReference type="Proteomes" id="UP000603708">
    <property type="component" value="Unassembled WGS sequence"/>
</dbReference>
<gene>
    <name evidence="2" type="ORF">GCM10018793_01350</name>
</gene>
<evidence type="ECO:0000256" key="1">
    <source>
        <dbReference type="SAM" id="SignalP"/>
    </source>
</evidence>
<proteinExistence type="predicted"/>
<reference evidence="2" key="1">
    <citation type="journal article" date="2014" name="Int. J. Syst. Evol. Microbiol.">
        <title>Complete genome sequence of Corynebacterium casei LMG S-19264T (=DSM 44701T), isolated from a smear-ripened cheese.</title>
        <authorList>
            <consortium name="US DOE Joint Genome Institute (JGI-PGF)"/>
            <person name="Walter F."/>
            <person name="Albersmeier A."/>
            <person name="Kalinowski J."/>
            <person name="Ruckert C."/>
        </authorList>
    </citation>
    <scope>NUCLEOTIDE SEQUENCE</scope>
    <source>
        <strain evidence="2">JCM 5069</strain>
    </source>
</reference>
<comment type="caution">
    <text evidence="2">The sequence shown here is derived from an EMBL/GenBank/DDBJ whole genome shotgun (WGS) entry which is preliminary data.</text>
</comment>
<dbReference type="AlphaFoldDB" id="A0A919FPF0"/>
<accession>A0A919FPF0</accession>
<evidence type="ECO:0008006" key="4">
    <source>
        <dbReference type="Google" id="ProtNLM"/>
    </source>
</evidence>
<keyword evidence="1" id="KW-0732">Signal</keyword>
<organism evidence="2 3">
    <name type="scientific">Streptomyces sulfonofaciens</name>
    <dbReference type="NCBI Taxonomy" id="68272"/>
    <lineage>
        <taxon>Bacteria</taxon>
        <taxon>Bacillati</taxon>
        <taxon>Actinomycetota</taxon>
        <taxon>Actinomycetes</taxon>
        <taxon>Kitasatosporales</taxon>
        <taxon>Streptomycetaceae</taxon>
        <taxon>Streptomyces</taxon>
    </lineage>
</organism>
<dbReference type="RefSeq" id="WP_189928869.1">
    <property type="nucleotide sequence ID" value="NZ_BNCD01000001.1"/>
</dbReference>
<sequence>MHTRSTTARIAATVLFALATTAAGVLPATALTAEPTAASGTSATSAASAESAASASAGYHLALSTDPASPDFTDRTVDVGGVLTRDDGTPVADAPVSVGEGVLFETWNPWGDPIDPVERESRGLGTVRTDENGRFTLPDVTADRWDSTPSPFLTPLHEVEFWASYDPPEDPTDQDIVFGDTLVNTPSVSSGITYRVNRTKVRAGDTLTVTGKVIFPEGHGPVAGTRVLLRGNWENEYNAQTTADADGNFTVSLKVQDYYQDFAVFSAPNDYFISKAGQDLPVVNVTR</sequence>
<protein>
    <recommendedName>
        <fullName evidence="4">Acyl carrier protein</fullName>
    </recommendedName>
</protein>
<keyword evidence="3" id="KW-1185">Reference proteome</keyword>
<feature type="signal peptide" evidence="1">
    <location>
        <begin position="1"/>
        <end position="30"/>
    </location>
</feature>
<evidence type="ECO:0000313" key="3">
    <source>
        <dbReference type="Proteomes" id="UP000603708"/>
    </source>
</evidence>
<evidence type="ECO:0000313" key="2">
    <source>
        <dbReference type="EMBL" id="GHH69225.1"/>
    </source>
</evidence>
<name>A0A919FPF0_9ACTN</name>
<dbReference type="EMBL" id="BNCD01000001">
    <property type="protein sequence ID" value="GHH69225.1"/>
    <property type="molecule type" value="Genomic_DNA"/>
</dbReference>
<reference evidence="2" key="2">
    <citation type="submission" date="2020-09" db="EMBL/GenBank/DDBJ databases">
        <authorList>
            <person name="Sun Q."/>
            <person name="Ohkuma M."/>
        </authorList>
    </citation>
    <scope>NUCLEOTIDE SEQUENCE</scope>
    <source>
        <strain evidence="2">JCM 5069</strain>
    </source>
</reference>